<dbReference type="AlphaFoldDB" id="A0A0A9BMR3"/>
<proteinExistence type="predicted"/>
<accession>A0A0A9BMR3</accession>
<protein>
    <submittedName>
        <fullName evidence="1">Uncharacterized protein</fullName>
    </submittedName>
</protein>
<organism evidence="1">
    <name type="scientific">Arundo donax</name>
    <name type="common">Giant reed</name>
    <name type="synonym">Donax arundinaceus</name>
    <dbReference type="NCBI Taxonomy" id="35708"/>
    <lineage>
        <taxon>Eukaryota</taxon>
        <taxon>Viridiplantae</taxon>
        <taxon>Streptophyta</taxon>
        <taxon>Embryophyta</taxon>
        <taxon>Tracheophyta</taxon>
        <taxon>Spermatophyta</taxon>
        <taxon>Magnoliopsida</taxon>
        <taxon>Liliopsida</taxon>
        <taxon>Poales</taxon>
        <taxon>Poaceae</taxon>
        <taxon>PACMAD clade</taxon>
        <taxon>Arundinoideae</taxon>
        <taxon>Arundineae</taxon>
        <taxon>Arundo</taxon>
    </lineage>
</organism>
<dbReference type="EMBL" id="GBRH01232636">
    <property type="protein sequence ID" value="JAD65259.1"/>
    <property type="molecule type" value="Transcribed_RNA"/>
</dbReference>
<sequence length="109" mass="12214">MLQYFACQAQFFMVLEGEGSVWMLACGHPANKLALTTLMCCCLDRGQPLARPRLRWLTHAFSCQLAGETRSAESSTNYLACRWLAGIAQAQSKRARKAHTSQTFPIIQF</sequence>
<reference evidence="1" key="2">
    <citation type="journal article" date="2015" name="Data Brief">
        <title>Shoot transcriptome of the giant reed, Arundo donax.</title>
        <authorList>
            <person name="Barrero R.A."/>
            <person name="Guerrero F.D."/>
            <person name="Moolhuijzen P."/>
            <person name="Goolsby J.A."/>
            <person name="Tidwell J."/>
            <person name="Bellgard S.E."/>
            <person name="Bellgard M.I."/>
        </authorList>
    </citation>
    <scope>NUCLEOTIDE SEQUENCE</scope>
    <source>
        <tissue evidence="1">Shoot tissue taken approximately 20 cm above the soil surface</tissue>
    </source>
</reference>
<name>A0A0A9BMR3_ARUDO</name>
<evidence type="ECO:0000313" key="1">
    <source>
        <dbReference type="EMBL" id="JAD65259.1"/>
    </source>
</evidence>
<reference evidence="1" key="1">
    <citation type="submission" date="2014-09" db="EMBL/GenBank/DDBJ databases">
        <authorList>
            <person name="Magalhaes I.L.F."/>
            <person name="Oliveira U."/>
            <person name="Santos F.R."/>
            <person name="Vidigal T.H.D.A."/>
            <person name="Brescovit A.D."/>
            <person name="Santos A.J."/>
        </authorList>
    </citation>
    <scope>NUCLEOTIDE SEQUENCE</scope>
    <source>
        <tissue evidence="1">Shoot tissue taken approximately 20 cm above the soil surface</tissue>
    </source>
</reference>